<dbReference type="Gene3D" id="3.40.50.720">
    <property type="entry name" value="NAD(P)-binding Rossmann-like Domain"/>
    <property type="match status" value="1"/>
</dbReference>
<dbReference type="GeneID" id="101848607"/>
<dbReference type="SUPFAM" id="SSF51735">
    <property type="entry name" value="NAD(P)-binding Rossmann-fold domains"/>
    <property type="match status" value="1"/>
</dbReference>
<accession>A0ABM1A8I0</accession>
<evidence type="ECO:0000256" key="2">
    <source>
        <dbReference type="SAM" id="MobiDB-lite"/>
    </source>
</evidence>
<dbReference type="PROSITE" id="PS00061">
    <property type="entry name" value="ADH_SHORT"/>
    <property type="match status" value="1"/>
</dbReference>
<dbReference type="RefSeq" id="XP_012942862.1">
    <property type="nucleotide sequence ID" value="XM_013087408.1"/>
</dbReference>
<sequence length="281" mass="30332">MVRQFEDKVAVIVGASSGIGQEVACLLAGKGAKVVLQGRDSGRLEESLALCKKSNGSAKSAVGVTGDITETETRKKLLDKAIHTFGKIDILIFSAATATPNKGIVDETEESFDVQMTLNVRSPFFLVQSAVPYLEKTKGNVVLVSSTVAYVPQAFMTVYAMSKHALDHMTKCLALELGPKGIRVNTTNPTITPTRALRKHDEVYGCDFMEFAQKYNATLHPLYSRCSTVKEQADAIVFLCSEQASFVTGQHLYVDGGYIHSKGNPPPAPDAGENGQEQKAK</sequence>
<dbReference type="InterPro" id="IPR020904">
    <property type="entry name" value="Sc_DH/Rdtase_CS"/>
</dbReference>
<keyword evidence="1" id="KW-0560">Oxidoreductase</keyword>
<feature type="region of interest" description="Disordered" evidence="2">
    <location>
        <begin position="258"/>
        <end position="281"/>
    </location>
</feature>
<dbReference type="PANTHER" id="PTHR43975:SF2">
    <property type="entry name" value="EG:BACR7A4.14 PROTEIN-RELATED"/>
    <property type="match status" value="1"/>
</dbReference>
<evidence type="ECO:0000313" key="4">
    <source>
        <dbReference type="RefSeq" id="XP_012942862.1"/>
    </source>
</evidence>
<proteinExistence type="predicted"/>
<gene>
    <name evidence="4" type="primary">LOC101848607</name>
</gene>
<dbReference type="InterPro" id="IPR002347">
    <property type="entry name" value="SDR_fam"/>
</dbReference>
<dbReference type="PRINTS" id="PR00080">
    <property type="entry name" value="SDRFAMILY"/>
</dbReference>
<organism evidence="3 4">
    <name type="scientific">Aplysia californica</name>
    <name type="common">California sea hare</name>
    <dbReference type="NCBI Taxonomy" id="6500"/>
    <lineage>
        <taxon>Eukaryota</taxon>
        <taxon>Metazoa</taxon>
        <taxon>Spiralia</taxon>
        <taxon>Lophotrochozoa</taxon>
        <taxon>Mollusca</taxon>
        <taxon>Gastropoda</taxon>
        <taxon>Heterobranchia</taxon>
        <taxon>Euthyneura</taxon>
        <taxon>Tectipleura</taxon>
        <taxon>Aplysiida</taxon>
        <taxon>Aplysioidea</taxon>
        <taxon>Aplysiidae</taxon>
        <taxon>Aplysia</taxon>
    </lineage>
</organism>
<evidence type="ECO:0000313" key="3">
    <source>
        <dbReference type="Proteomes" id="UP000694888"/>
    </source>
</evidence>
<evidence type="ECO:0000256" key="1">
    <source>
        <dbReference type="ARBA" id="ARBA00023002"/>
    </source>
</evidence>
<name>A0ABM1A8I0_APLCA</name>
<dbReference type="Pfam" id="PF13561">
    <property type="entry name" value="adh_short_C2"/>
    <property type="match status" value="1"/>
</dbReference>
<dbReference type="InterPro" id="IPR036291">
    <property type="entry name" value="NAD(P)-bd_dom_sf"/>
</dbReference>
<protein>
    <submittedName>
        <fullName evidence="4">L-xylulose reductase</fullName>
    </submittedName>
</protein>
<dbReference type="PANTHER" id="PTHR43975">
    <property type="entry name" value="ZGC:101858"/>
    <property type="match status" value="1"/>
</dbReference>
<dbReference type="PRINTS" id="PR00081">
    <property type="entry name" value="GDHRDH"/>
</dbReference>
<reference evidence="4" key="1">
    <citation type="submission" date="2025-08" db="UniProtKB">
        <authorList>
            <consortium name="RefSeq"/>
        </authorList>
    </citation>
    <scope>IDENTIFICATION</scope>
</reference>
<dbReference type="Proteomes" id="UP000694888">
    <property type="component" value="Unplaced"/>
</dbReference>
<keyword evidence="3" id="KW-1185">Reference proteome</keyword>